<keyword evidence="2" id="KW-0812">Transmembrane</keyword>
<feature type="region of interest" description="Disordered" evidence="1">
    <location>
        <begin position="1"/>
        <end position="59"/>
    </location>
</feature>
<organism evidence="3 4">
    <name type="scientific">Paractinoplanes rishiriensis</name>
    <dbReference type="NCBI Taxonomy" id="1050105"/>
    <lineage>
        <taxon>Bacteria</taxon>
        <taxon>Bacillati</taxon>
        <taxon>Actinomycetota</taxon>
        <taxon>Actinomycetes</taxon>
        <taxon>Micromonosporales</taxon>
        <taxon>Micromonosporaceae</taxon>
        <taxon>Paractinoplanes</taxon>
    </lineage>
</organism>
<dbReference type="InterPro" id="IPR021741">
    <property type="entry name" value="DUF3311"/>
</dbReference>
<evidence type="ECO:0008006" key="5">
    <source>
        <dbReference type="Google" id="ProtNLM"/>
    </source>
</evidence>
<evidence type="ECO:0000313" key="3">
    <source>
        <dbReference type="EMBL" id="GIE96549.1"/>
    </source>
</evidence>
<dbReference type="Proteomes" id="UP000636960">
    <property type="component" value="Unassembled WGS sequence"/>
</dbReference>
<comment type="caution">
    <text evidence="3">The sequence shown here is derived from an EMBL/GenBank/DDBJ whole genome shotgun (WGS) entry which is preliminary data.</text>
</comment>
<accession>A0A919MVL8</accession>
<keyword evidence="2" id="KW-1133">Transmembrane helix</keyword>
<keyword evidence="4" id="KW-1185">Reference proteome</keyword>
<protein>
    <recommendedName>
        <fullName evidence="5">DUF3311 domain-containing protein</fullName>
    </recommendedName>
</protein>
<evidence type="ECO:0000256" key="1">
    <source>
        <dbReference type="SAM" id="MobiDB-lite"/>
    </source>
</evidence>
<dbReference type="EMBL" id="BOMV01000048">
    <property type="protein sequence ID" value="GIE96549.1"/>
    <property type="molecule type" value="Genomic_DNA"/>
</dbReference>
<dbReference type="RefSeq" id="WP_203782798.1">
    <property type="nucleotide sequence ID" value="NZ_BOMV01000048.1"/>
</dbReference>
<sequence>MSNLRSGPPQWPLSVPTQEQVGRTHRPGPRHATGEWRTVPGARPAPPPAPPEHGLRRSRKREDASRWHWLLWIPIVLPLVPALYNRIEPTFIGIPFFYWAQLGFAFLASVIMTFVHRRVK</sequence>
<keyword evidence="2" id="KW-0472">Membrane</keyword>
<reference evidence="3" key="1">
    <citation type="submission" date="2021-01" db="EMBL/GenBank/DDBJ databases">
        <title>Whole genome shotgun sequence of Actinoplanes rishiriensis NBRC 108556.</title>
        <authorList>
            <person name="Komaki H."/>
            <person name="Tamura T."/>
        </authorList>
    </citation>
    <scope>NUCLEOTIDE SEQUENCE</scope>
    <source>
        <strain evidence="3">NBRC 108556</strain>
    </source>
</reference>
<name>A0A919MVL8_9ACTN</name>
<dbReference type="Pfam" id="PF11755">
    <property type="entry name" value="DUF3311"/>
    <property type="match status" value="1"/>
</dbReference>
<dbReference type="AlphaFoldDB" id="A0A919MVL8"/>
<evidence type="ECO:0000256" key="2">
    <source>
        <dbReference type="SAM" id="Phobius"/>
    </source>
</evidence>
<proteinExistence type="predicted"/>
<feature type="transmembrane region" description="Helical" evidence="2">
    <location>
        <begin position="96"/>
        <end position="115"/>
    </location>
</feature>
<evidence type="ECO:0000313" key="4">
    <source>
        <dbReference type="Proteomes" id="UP000636960"/>
    </source>
</evidence>
<feature type="transmembrane region" description="Helical" evidence="2">
    <location>
        <begin position="67"/>
        <end position="84"/>
    </location>
</feature>
<gene>
    <name evidence="3" type="ORF">Ari01nite_40140</name>
</gene>